<evidence type="ECO:0000313" key="3">
    <source>
        <dbReference type="Proteomes" id="UP000001876"/>
    </source>
</evidence>
<feature type="compositionally biased region" description="Pro residues" evidence="1">
    <location>
        <begin position="773"/>
        <end position="789"/>
    </location>
</feature>
<feature type="compositionally biased region" description="Pro residues" evidence="1">
    <location>
        <begin position="581"/>
        <end position="591"/>
    </location>
</feature>
<gene>
    <name evidence="2" type="ORF">MICPUCDRAFT_57261</name>
</gene>
<feature type="compositionally biased region" description="Low complexity" evidence="1">
    <location>
        <begin position="1126"/>
        <end position="1135"/>
    </location>
</feature>
<dbReference type="RefSeq" id="XP_003057741.1">
    <property type="nucleotide sequence ID" value="XM_003057695.1"/>
</dbReference>
<feature type="compositionally biased region" description="Pro residues" evidence="1">
    <location>
        <begin position="386"/>
        <end position="398"/>
    </location>
</feature>
<feature type="compositionally biased region" description="Low complexity" evidence="1">
    <location>
        <begin position="857"/>
        <end position="868"/>
    </location>
</feature>
<feature type="compositionally biased region" description="Basic residues" evidence="1">
    <location>
        <begin position="758"/>
        <end position="768"/>
    </location>
</feature>
<feature type="region of interest" description="Disordered" evidence="1">
    <location>
        <begin position="1070"/>
        <end position="1101"/>
    </location>
</feature>
<dbReference type="PANTHER" id="PTHR36721:SF1">
    <property type="entry name" value="OS04G0446401 PROTEIN"/>
    <property type="match status" value="1"/>
</dbReference>
<feature type="region of interest" description="Disordered" evidence="1">
    <location>
        <begin position="30"/>
        <end position="177"/>
    </location>
</feature>
<evidence type="ECO:0000256" key="1">
    <source>
        <dbReference type="SAM" id="MobiDB-lite"/>
    </source>
</evidence>
<feature type="compositionally biased region" description="Acidic residues" evidence="1">
    <location>
        <begin position="350"/>
        <end position="360"/>
    </location>
</feature>
<feature type="compositionally biased region" description="Basic and acidic residues" evidence="1">
    <location>
        <begin position="137"/>
        <end position="147"/>
    </location>
</feature>
<sequence length="1161" mass="124143">MLDERERVRRQLALETKRRRELFEKKAKARAALEEEMAKNRLKERREARERSAAYIHKSPEPPPPPSDVKVFHRDTPSARTKHGRSPAPTRACGAWDGRKIPAPHAATAFGTRVTPSGRTGDGAGASPYDGATTASELRRFLRERRIAGGGGGGGGGDEDGKRARSAATTPSPSAPWKMLKANAAADLGAILTETERRDMMSEVEDSHRPFVLSEVEKPPQRENKRVLRIRKPAMIRAPAAALADEAAYHATRRDDEIENDNDNDNENDNENEPPRGFTNFSPVHAGGEKAMEARRWMRAHLPSTFTPLSEQGNGSAGASLASTPSMRSNAGSASRAVAAAVAARIAMLSDDEDDDEEEVVEPRRAESVRDSLEVEPEPAPEPEPEPAPAEAPPPSPPVWKDGEDEDDDDDDDEMSLQQMRDKMRDAAAAAAERRKRGEDDGAGAAAGSSGASFGATTTPPAFRDAKSNLFRDSFAELEKLDGDEQSNWWGKKRSAAHAMERAVASAVAAPAIAEELLDSVDAFEAIERNVSEEMSAASGMGPDPDPDPDPDARSAAASCAPFKPTKPPALSVKRPDVPALKPPAAAPFNPPKTYAEREAARRAAAEKKTLPSKALPLAPREEEEFSDEDMEDYEPGGSSSSSSEYEEEEAAAAAFSSSLKPPSSPDPPRFCAELSAADAGYVASAQRRAAARATASSSAVKPKVMSAAEKVKKMAEAPLMLKGSYFATAVENAERSRREAARLAAFEAEEEAERAAARRSRSAHGPRRVPSLAPPPSHGPVYAPPGTRPSPTGLGFGHAAAFARQPNFATHHPYQPSPPPPQHWGMYPAQLQLQQQHHHHHAMMQQQQWQMREMQMRWQQQQQQQRQTFAPPQPSPTPRVQGAKRVTPQGRRRRDAPASATKHVRFAETPEGRAVRELLGDGARGGSGGERYVNRVKSATGAPTSLSTEEAKLLASLRRLDAHCLAHAAGGSALDGLNVRRSATVDAVLDLDATRNSRRSVEEAALLASLTRLDDALDGARLPASRHRAVSAPGGARRVGVVKMATAAVAVAAPASATRRRAPRGGQALVTDAWGGPPPGPGVAATRGVSRRTAPYDASGAKVRPQRRQVGYVHAVSAATAAASKASKAANDARSGGKTSRAREHLRSSGGAIHCNGVVF</sequence>
<feature type="compositionally biased region" description="Low complexity" evidence="1">
    <location>
        <begin position="166"/>
        <end position="176"/>
    </location>
</feature>
<dbReference type="OrthoDB" id="10690573at2759"/>
<feature type="compositionally biased region" description="Acidic residues" evidence="1">
    <location>
        <begin position="622"/>
        <end position="635"/>
    </location>
</feature>
<dbReference type="KEGG" id="mpp:MICPUCDRAFT_57261"/>
<feature type="compositionally biased region" description="Acidic residues" evidence="1">
    <location>
        <begin position="257"/>
        <end position="272"/>
    </location>
</feature>
<dbReference type="AlphaFoldDB" id="C1MQE4"/>
<feature type="compositionally biased region" description="Polar residues" evidence="1">
    <location>
        <begin position="321"/>
        <end position="330"/>
    </location>
</feature>
<feature type="compositionally biased region" description="Basic and acidic residues" evidence="1">
    <location>
        <begin position="30"/>
        <end position="52"/>
    </location>
</feature>
<feature type="compositionally biased region" description="Acidic residues" evidence="1">
    <location>
        <begin position="374"/>
        <end position="385"/>
    </location>
</feature>
<feature type="region of interest" description="Disordered" evidence="1">
    <location>
        <begin position="1126"/>
        <end position="1150"/>
    </location>
</feature>
<dbReference type="GeneID" id="9683179"/>
<reference evidence="2 3" key="1">
    <citation type="journal article" date="2009" name="Science">
        <title>Green evolution and dynamic adaptations revealed by genomes of the marine picoeukaryotes Micromonas.</title>
        <authorList>
            <person name="Worden A.Z."/>
            <person name="Lee J.H."/>
            <person name="Mock T."/>
            <person name="Rouze P."/>
            <person name="Simmons M.P."/>
            <person name="Aerts A.L."/>
            <person name="Allen A.E."/>
            <person name="Cuvelier M.L."/>
            <person name="Derelle E."/>
            <person name="Everett M.V."/>
            <person name="Foulon E."/>
            <person name="Grimwood J."/>
            <person name="Gundlach H."/>
            <person name="Henrissat B."/>
            <person name="Napoli C."/>
            <person name="McDonald S.M."/>
            <person name="Parker M.S."/>
            <person name="Rombauts S."/>
            <person name="Salamov A."/>
            <person name="Von Dassow P."/>
            <person name="Badger J.H."/>
            <person name="Coutinho P.M."/>
            <person name="Demir E."/>
            <person name="Dubchak I."/>
            <person name="Gentemann C."/>
            <person name="Eikrem W."/>
            <person name="Gready J.E."/>
            <person name="John U."/>
            <person name="Lanier W."/>
            <person name="Lindquist E.A."/>
            <person name="Lucas S."/>
            <person name="Mayer K.F."/>
            <person name="Moreau H."/>
            <person name="Not F."/>
            <person name="Otillar R."/>
            <person name="Panaud O."/>
            <person name="Pangilinan J."/>
            <person name="Paulsen I."/>
            <person name="Piegu B."/>
            <person name="Poliakov A."/>
            <person name="Robbens S."/>
            <person name="Schmutz J."/>
            <person name="Toulza E."/>
            <person name="Wyss T."/>
            <person name="Zelensky A."/>
            <person name="Zhou K."/>
            <person name="Armbrust E.V."/>
            <person name="Bhattacharya D."/>
            <person name="Goodenough U.W."/>
            <person name="Van de Peer Y."/>
            <person name="Grigoriev I.V."/>
        </authorList>
    </citation>
    <scope>NUCLEOTIDE SEQUENCE [LARGE SCALE GENOMIC DNA]</scope>
    <source>
        <strain evidence="2 3">CCMP1545</strain>
    </source>
</reference>
<feature type="region of interest" description="Disordered" evidence="1">
    <location>
        <begin position="857"/>
        <end position="904"/>
    </location>
</feature>
<dbReference type="EMBL" id="GG663738">
    <property type="protein sequence ID" value="EEH57692.1"/>
    <property type="molecule type" value="Genomic_DNA"/>
</dbReference>
<dbReference type="PANTHER" id="PTHR36721">
    <property type="entry name" value="PROLINE-RICH FAMILY PROTEIN"/>
    <property type="match status" value="1"/>
</dbReference>
<feature type="region of interest" description="Disordered" evidence="1">
    <location>
        <begin position="200"/>
        <end position="224"/>
    </location>
</feature>
<protein>
    <submittedName>
        <fullName evidence="2">Predicted protein</fullName>
    </submittedName>
</protein>
<proteinExistence type="predicted"/>
<feature type="compositionally biased region" description="Basic and acidic residues" evidence="1">
    <location>
        <begin position="287"/>
        <end position="296"/>
    </location>
</feature>
<feature type="compositionally biased region" description="Basic and acidic residues" evidence="1">
    <location>
        <begin position="361"/>
        <end position="373"/>
    </location>
</feature>
<feature type="region of interest" description="Disordered" evidence="1">
    <location>
        <begin position="755"/>
        <end position="798"/>
    </location>
</feature>
<feature type="region of interest" description="Disordered" evidence="1">
    <location>
        <begin position="248"/>
        <end position="466"/>
    </location>
</feature>
<feature type="compositionally biased region" description="Low complexity" evidence="1">
    <location>
        <begin position="331"/>
        <end position="347"/>
    </location>
</feature>
<feature type="compositionally biased region" description="Acidic residues" evidence="1">
    <location>
        <begin position="403"/>
        <end position="415"/>
    </location>
</feature>
<name>C1MQE4_MICPC</name>
<feature type="compositionally biased region" description="Low complexity" evidence="1">
    <location>
        <begin position="443"/>
        <end position="459"/>
    </location>
</feature>
<evidence type="ECO:0000313" key="2">
    <source>
        <dbReference type="EMBL" id="EEH57692.1"/>
    </source>
</evidence>
<keyword evidence="3" id="KW-1185">Reference proteome</keyword>
<feature type="compositionally biased region" description="Basic and acidic residues" evidence="1">
    <location>
        <begin position="420"/>
        <end position="440"/>
    </location>
</feature>
<feature type="compositionally biased region" description="Basic and acidic residues" evidence="1">
    <location>
        <begin position="595"/>
        <end position="610"/>
    </location>
</feature>
<dbReference type="OMA" id="ECEFTHA"/>
<dbReference type="Proteomes" id="UP000001876">
    <property type="component" value="Unassembled WGS sequence"/>
</dbReference>
<organism evidence="3">
    <name type="scientific">Micromonas pusilla (strain CCMP1545)</name>
    <name type="common">Picoplanktonic green alga</name>
    <dbReference type="NCBI Taxonomy" id="564608"/>
    <lineage>
        <taxon>Eukaryota</taxon>
        <taxon>Viridiplantae</taxon>
        <taxon>Chlorophyta</taxon>
        <taxon>Mamiellophyceae</taxon>
        <taxon>Mamiellales</taxon>
        <taxon>Mamiellaceae</taxon>
        <taxon>Micromonas</taxon>
    </lineage>
</organism>
<feature type="region of interest" description="Disordered" evidence="1">
    <location>
        <begin position="532"/>
        <end position="672"/>
    </location>
</feature>
<accession>C1MQE4</accession>
<feature type="compositionally biased region" description="Low complexity" evidence="1">
    <location>
        <begin position="652"/>
        <end position="662"/>
    </location>
</feature>
<feature type="compositionally biased region" description="Polar residues" evidence="1">
    <location>
        <begin position="304"/>
        <end position="314"/>
    </location>
</feature>